<name>A0ABS9WF91_9ACTN</name>
<dbReference type="Pfam" id="PF11756">
    <property type="entry name" value="YgbA_NO"/>
    <property type="match status" value="1"/>
</dbReference>
<dbReference type="Proteomes" id="UP001430755">
    <property type="component" value="Unassembled WGS sequence"/>
</dbReference>
<gene>
    <name evidence="2" type="ORF">LPT13_02095</name>
</gene>
<evidence type="ECO:0000256" key="1">
    <source>
        <dbReference type="SAM" id="MobiDB-lite"/>
    </source>
</evidence>
<reference evidence="2" key="1">
    <citation type="submission" date="2021-11" db="EMBL/GenBank/DDBJ databases">
        <title>A Novel Adlercreutzia Species, isolated from a Allomyrina dichotoma larva feces.</title>
        <authorList>
            <person name="Suh M.K."/>
        </authorList>
    </citation>
    <scope>NUCLEOTIDE SEQUENCE</scope>
    <source>
        <strain evidence="2">JBNU-10</strain>
    </source>
</reference>
<evidence type="ECO:0000313" key="3">
    <source>
        <dbReference type="Proteomes" id="UP001430755"/>
    </source>
</evidence>
<proteinExistence type="predicted"/>
<dbReference type="RefSeq" id="WP_242162999.1">
    <property type="nucleotide sequence ID" value="NZ_JAJMLW010000001.1"/>
</dbReference>
<accession>A0ABS9WF91</accession>
<dbReference type="EMBL" id="JAJMLW010000001">
    <property type="protein sequence ID" value="MCI2241142.1"/>
    <property type="molecule type" value="Genomic_DNA"/>
</dbReference>
<dbReference type="NCBIfam" id="NF007714">
    <property type="entry name" value="PRK10410.1-2"/>
    <property type="match status" value="1"/>
</dbReference>
<keyword evidence="3" id="KW-1185">Reference proteome</keyword>
<evidence type="ECO:0000313" key="2">
    <source>
        <dbReference type="EMBL" id="MCI2241142.1"/>
    </source>
</evidence>
<comment type="caution">
    <text evidence="2">The sequence shown here is derived from an EMBL/GenBank/DDBJ whole genome shotgun (WGS) entry which is preliminary data.</text>
</comment>
<organism evidence="2 3">
    <name type="scientific">Adlercreutzia faecimuris</name>
    <dbReference type="NCBI Taxonomy" id="2897341"/>
    <lineage>
        <taxon>Bacteria</taxon>
        <taxon>Bacillati</taxon>
        <taxon>Actinomycetota</taxon>
        <taxon>Coriobacteriia</taxon>
        <taxon>Eggerthellales</taxon>
        <taxon>Eggerthellaceae</taxon>
        <taxon>Adlercreutzia</taxon>
    </lineage>
</organism>
<sequence length="163" mass="17830">MVNNTDTSRDSSSAGGEHAPGAACRASSGAPAIASCASVPTSGARRASASADSEAVARRREREKRTISQMVAIYCAGSHDAAVRTERAYCGEPVCPECKAVDDYAILRTDRCRQMHTKTSCEQCPYHCYRPQEREQIRQVMRYAGPRMMTKHPIAAIRHLLGR</sequence>
<protein>
    <submittedName>
        <fullName evidence="2">Nitrous oxide-stimulated promoter family protein</fullName>
    </submittedName>
</protein>
<feature type="compositionally biased region" description="Polar residues" evidence="1">
    <location>
        <begin position="1"/>
        <end position="14"/>
    </location>
</feature>
<feature type="region of interest" description="Disordered" evidence="1">
    <location>
        <begin position="1"/>
        <end position="30"/>
    </location>
</feature>
<dbReference type="InterPro" id="IPR020483">
    <property type="entry name" value="Uncharacterised_YgbA"/>
</dbReference>